<gene>
    <name evidence="1" type="ORF">IX91_20255</name>
    <name evidence="2" type="ORF">VITU9109_01937</name>
</gene>
<sequence>MSKTVYVAGSFKNMARMQAIRSQLMREGVEVLISEPQQSGGIDGCLERIKQSDMTYILNFEGYVGKSVALDIGYALGLGKPVYALEPISDPDVSHLLTKILTPEMMLQELKSRG</sequence>
<dbReference type="Gene3D" id="3.40.50.450">
    <property type="match status" value="1"/>
</dbReference>
<dbReference type="Proteomes" id="UP000003836">
    <property type="component" value="Unassembled WGS sequence"/>
</dbReference>
<evidence type="ECO:0000313" key="1">
    <source>
        <dbReference type="EMBL" id="AIW16425.1"/>
    </source>
</evidence>
<name>F9T2T3_9VIBR</name>
<dbReference type="KEGG" id="vtu:IX91_20255"/>
<reference evidence="2 3" key="2">
    <citation type="journal article" date="2012" name="Int. J. Syst. Evol. Microbiol.">
        <title>Vibrio caribbeanicus sp. nov., isolated from the marine sponge Scleritoderma cyanea.</title>
        <authorList>
            <person name="Hoffmann M."/>
            <person name="Monday S.R."/>
            <person name="Allard M.W."/>
            <person name="Strain E.A."/>
            <person name="Whittaker P."/>
            <person name="Naum M."/>
            <person name="McCarthy P.J."/>
            <person name="Lopez J.V."/>
            <person name="Fischer M."/>
            <person name="Brown E.W."/>
        </authorList>
    </citation>
    <scope>NUCLEOTIDE SEQUENCE [LARGE SCALE GENOMIC DNA]</scope>
    <source>
        <strain evidence="2 3">ATCC 19109</strain>
    </source>
</reference>
<evidence type="ECO:0000313" key="2">
    <source>
        <dbReference type="EMBL" id="EGU57474.1"/>
    </source>
</evidence>
<reference evidence="2" key="1">
    <citation type="submission" date="2011-08" db="EMBL/GenBank/DDBJ databases">
        <authorList>
            <person name="Hoffman M."/>
            <person name="Strain E.A."/>
            <person name="Brown E."/>
            <person name="Allard M.W."/>
        </authorList>
    </citation>
    <scope>NUCLEOTIDE SEQUENCE</scope>
    <source>
        <strain evidence="2">ATCC 19109</strain>
    </source>
</reference>
<dbReference type="HOGENOM" id="CLU_168360_0_0_6"/>
<evidence type="ECO:0000313" key="4">
    <source>
        <dbReference type="Proteomes" id="UP000030071"/>
    </source>
</evidence>
<dbReference type="EMBL" id="CP009355">
    <property type="protein sequence ID" value="AIW16425.1"/>
    <property type="molecule type" value="Genomic_DNA"/>
</dbReference>
<reference evidence="1 4" key="3">
    <citation type="submission" date="2014-08" db="EMBL/GenBank/DDBJ databases">
        <title>First Complete Genome Sequence of the Shellfish Pathogen Vibrio tubiashii.</title>
        <authorList>
            <person name="Richards G.P."/>
            <person name="Needleman D.S."/>
            <person name="Watson M.A."/>
            <person name="Bono J.L."/>
        </authorList>
    </citation>
    <scope>NUCLEOTIDE SEQUENCE [LARGE SCALE GENOMIC DNA]</scope>
    <source>
        <strain evidence="1 4">ATCC 19109</strain>
    </source>
</reference>
<proteinExistence type="predicted"/>
<keyword evidence="3" id="KW-1185">Reference proteome</keyword>
<dbReference type="EMBL" id="AFWI01000068">
    <property type="protein sequence ID" value="EGU57474.1"/>
    <property type="molecule type" value="Genomic_DNA"/>
</dbReference>
<dbReference type="PATRIC" id="fig|1051646.9.peg.3971"/>
<accession>F9T2T3</accession>
<dbReference type="AlphaFoldDB" id="F9T2T3"/>
<dbReference type="GO" id="GO:0016787">
    <property type="term" value="F:hydrolase activity"/>
    <property type="evidence" value="ECO:0007669"/>
    <property type="project" value="UniProtKB-KW"/>
</dbReference>
<protein>
    <submittedName>
        <fullName evidence="1">Nucleotide pyrophosphohydrolase</fullName>
    </submittedName>
</protein>
<evidence type="ECO:0000313" key="3">
    <source>
        <dbReference type="Proteomes" id="UP000003836"/>
    </source>
</evidence>
<dbReference type="SUPFAM" id="SSF52309">
    <property type="entry name" value="N-(deoxy)ribosyltransferase-like"/>
    <property type="match status" value="1"/>
</dbReference>
<dbReference type="GeneID" id="23447059"/>
<dbReference type="RefSeq" id="WP_004743793.1">
    <property type="nucleotide sequence ID" value="NZ_AFWI01000068.1"/>
</dbReference>
<keyword evidence="1" id="KW-0378">Hydrolase</keyword>
<organism evidence="1 4">
    <name type="scientific">Vibrio tubiashii ATCC 19109</name>
    <dbReference type="NCBI Taxonomy" id="1051646"/>
    <lineage>
        <taxon>Bacteria</taxon>
        <taxon>Pseudomonadati</taxon>
        <taxon>Pseudomonadota</taxon>
        <taxon>Gammaproteobacteria</taxon>
        <taxon>Vibrionales</taxon>
        <taxon>Vibrionaceae</taxon>
        <taxon>Vibrio</taxon>
        <taxon>Vibrio oreintalis group</taxon>
    </lineage>
</organism>
<dbReference type="Proteomes" id="UP000030071">
    <property type="component" value="Chromosome 2"/>
</dbReference>
<dbReference type="eggNOG" id="ENOG5031NA9">
    <property type="taxonomic scope" value="Bacteria"/>
</dbReference>